<evidence type="ECO:0000313" key="7">
    <source>
        <dbReference type="Proteomes" id="UP001143362"/>
    </source>
</evidence>
<comment type="caution">
    <text evidence="6">The sequence shown here is derived from an EMBL/GenBank/DDBJ whole genome shotgun (WGS) entry which is preliminary data.</text>
</comment>
<accession>A0ABT3TKQ1</accession>
<dbReference type="Gene3D" id="3.40.50.720">
    <property type="entry name" value="NAD(P)-binding Rossmann-like Domain"/>
    <property type="match status" value="1"/>
</dbReference>
<organism evidence="6 7">
    <name type="scientific">Candidatus Litorirhabdus singularis</name>
    <dbReference type="NCBI Taxonomy" id="2518993"/>
    <lineage>
        <taxon>Bacteria</taxon>
        <taxon>Pseudomonadati</taxon>
        <taxon>Pseudomonadota</taxon>
        <taxon>Gammaproteobacteria</taxon>
        <taxon>Cellvibrionales</taxon>
        <taxon>Halieaceae</taxon>
        <taxon>Candidatus Litorirhabdus</taxon>
    </lineage>
</organism>
<gene>
    <name evidence="6" type="ORF">EYC98_13805</name>
</gene>
<dbReference type="InterPro" id="IPR036291">
    <property type="entry name" value="NAD(P)-bd_dom_sf"/>
</dbReference>
<evidence type="ECO:0000256" key="3">
    <source>
        <dbReference type="ARBA" id="ARBA00023027"/>
    </source>
</evidence>
<dbReference type="PANTHER" id="PTHR43180">
    <property type="entry name" value="3-OXOACYL-(ACYL-CARRIER-PROTEIN) REDUCTASE (AFU_ORTHOLOGUE AFUA_6G11210)"/>
    <property type="match status" value="1"/>
</dbReference>
<comment type="similarity">
    <text evidence="1">Belongs to the short-chain dehydrogenases/reductases (SDR) family.</text>
</comment>
<keyword evidence="2" id="KW-0560">Oxidoreductase</keyword>
<evidence type="ECO:0000256" key="2">
    <source>
        <dbReference type="ARBA" id="ARBA00023002"/>
    </source>
</evidence>
<dbReference type="PRINTS" id="PR00081">
    <property type="entry name" value="GDHRDH"/>
</dbReference>
<keyword evidence="4" id="KW-0443">Lipid metabolism</keyword>
<keyword evidence="5" id="KW-0753">Steroid metabolism</keyword>
<evidence type="ECO:0000256" key="4">
    <source>
        <dbReference type="ARBA" id="ARBA00023098"/>
    </source>
</evidence>
<sequence length="277" mass="28278">MARFDNHSVVVTGAASGIGEATARGIVAEGGNVVIADLQEERGRALAAELGVAAIFHKTNVCEEADIEAAVALAQKQFGQLTGMVNNAGIVGAIGSIMETSAEAYDHTMAILARGVFLGIKHAARAMAPHRRGSIVSLASTAGIVGGLGPHVYTMAKHGVVGLTKSAGSELAAYGIRVNAVAPGNTVTDMTSAVVTDDPHDHATTTKRIAETSPLGIAGMPEDIANGIMFLLSDEARYTTGHTLVMDAGQTSGGPPAAFFSVDAEVVLHAGQRTKTP</sequence>
<dbReference type="PANTHER" id="PTHR43180:SF28">
    <property type="entry name" value="NAD(P)-BINDING ROSSMANN-FOLD SUPERFAMILY PROTEIN"/>
    <property type="match status" value="1"/>
</dbReference>
<keyword evidence="7" id="KW-1185">Reference proteome</keyword>
<evidence type="ECO:0000256" key="5">
    <source>
        <dbReference type="ARBA" id="ARBA00023221"/>
    </source>
</evidence>
<evidence type="ECO:0000313" key="6">
    <source>
        <dbReference type="EMBL" id="MCX2981932.1"/>
    </source>
</evidence>
<dbReference type="Proteomes" id="UP001143362">
    <property type="component" value="Unassembled WGS sequence"/>
</dbReference>
<name>A0ABT3TKQ1_9GAMM</name>
<dbReference type="Pfam" id="PF13561">
    <property type="entry name" value="adh_short_C2"/>
    <property type="match status" value="1"/>
</dbReference>
<reference evidence="6" key="1">
    <citation type="submission" date="2019-02" db="EMBL/GenBank/DDBJ databases">
        <authorList>
            <person name="Li S.-H."/>
        </authorList>
    </citation>
    <scope>NUCLEOTIDE SEQUENCE</scope>
    <source>
        <strain evidence="6">IMCC14734</strain>
    </source>
</reference>
<dbReference type="PRINTS" id="PR00080">
    <property type="entry name" value="SDRFAMILY"/>
</dbReference>
<proteinExistence type="inferred from homology"/>
<dbReference type="RefSeq" id="WP_279245927.1">
    <property type="nucleotide sequence ID" value="NZ_SHNN01000002.1"/>
</dbReference>
<dbReference type="SUPFAM" id="SSF51735">
    <property type="entry name" value="NAD(P)-binding Rossmann-fold domains"/>
    <property type="match status" value="1"/>
</dbReference>
<evidence type="ECO:0000256" key="1">
    <source>
        <dbReference type="ARBA" id="ARBA00006484"/>
    </source>
</evidence>
<dbReference type="InterPro" id="IPR002347">
    <property type="entry name" value="SDR_fam"/>
</dbReference>
<keyword evidence="3" id="KW-0520">NAD</keyword>
<dbReference type="EMBL" id="SHNN01000002">
    <property type="protein sequence ID" value="MCX2981932.1"/>
    <property type="molecule type" value="Genomic_DNA"/>
</dbReference>
<protein>
    <submittedName>
        <fullName evidence="6">SDR family oxidoreductase</fullName>
    </submittedName>
</protein>